<dbReference type="OrthoDB" id="2989209at2"/>
<evidence type="ECO:0000256" key="2">
    <source>
        <dbReference type="SAM" id="Phobius"/>
    </source>
</evidence>
<comment type="caution">
    <text evidence="3">The sequence shown here is derived from an EMBL/GenBank/DDBJ whole genome shotgun (WGS) entry which is preliminary data.</text>
</comment>
<sequence length="247" mass="26724">MFAPWISQSFFITLAGFVCSIIFGIMLIVRGANKGPKKELVIATSLSGGGLLLGIILLAIGLILTPNHGYHDFQDNWSYPDSSDTSDPSSDINNSSAKVISEAKLNYSDTYGQQTTRIPDAKIEDVSGLGWTDDNDAAINYALVISLSITNHAGESASSYPWQGYFVLPDGTQINAAEGLQFDLQDSFQDGDIESGATNQGYVVYPLSETSASSLKSGQLYFEVYCGDSKQTSINYHVPIEFTKNNL</sequence>
<dbReference type="Proteomes" id="UP000298347">
    <property type="component" value="Unassembled WGS sequence"/>
</dbReference>
<evidence type="ECO:0000313" key="4">
    <source>
        <dbReference type="Proteomes" id="UP000298347"/>
    </source>
</evidence>
<keyword evidence="2" id="KW-0812">Transmembrane</keyword>
<evidence type="ECO:0000313" key="3">
    <source>
        <dbReference type="EMBL" id="TGA96239.1"/>
    </source>
</evidence>
<feature type="transmembrane region" description="Helical" evidence="2">
    <location>
        <begin position="6"/>
        <end position="28"/>
    </location>
</feature>
<dbReference type="RefSeq" id="WP_135349857.1">
    <property type="nucleotide sequence ID" value="NZ_SRJD01000028.1"/>
</dbReference>
<keyword evidence="2" id="KW-0472">Membrane</keyword>
<dbReference type="EMBL" id="SRJD01000028">
    <property type="protein sequence ID" value="TGA96239.1"/>
    <property type="molecule type" value="Genomic_DNA"/>
</dbReference>
<keyword evidence="2" id="KW-1133">Transmembrane helix</keyword>
<evidence type="ECO:0000256" key="1">
    <source>
        <dbReference type="ARBA" id="ARBA00022729"/>
    </source>
</evidence>
<name>A0A4Z0GI67_9BACL</name>
<feature type="transmembrane region" description="Helical" evidence="2">
    <location>
        <begin position="40"/>
        <end position="64"/>
    </location>
</feature>
<accession>A0A4Z0GI67</accession>
<reference evidence="3 4" key="1">
    <citation type="journal article" date="2015" name="Int. J. Syst. Evol. Microbiol.">
        <title>Sporolactobacillus shoreae sp. nov. and Sporolactobacillus spathodeae sp. nov., two spore-forming lactic acid bacteria isolated from tree barks in Thailand.</title>
        <authorList>
            <person name="Thamacharoensuk T."/>
            <person name="Kitahara M."/>
            <person name="Ohkuma M."/>
            <person name="Thongchul N."/>
            <person name="Tanasupawat S."/>
        </authorList>
    </citation>
    <scope>NUCLEOTIDE SEQUENCE [LARGE SCALE GENOMIC DNA]</scope>
    <source>
        <strain evidence="3 4">BK92</strain>
    </source>
</reference>
<evidence type="ECO:0008006" key="5">
    <source>
        <dbReference type="Google" id="ProtNLM"/>
    </source>
</evidence>
<protein>
    <recommendedName>
        <fullName evidence="5">DUF4352 domain-containing protein</fullName>
    </recommendedName>
</protein>
<dbReference type="Gene3D" id="2.60.40.1240">
    <property type="match status" value="1"/>
</dbReference>
<dbReference type="InterPro" id="IPR029050">
    <property type="entry name" value="Immunoprotect_excell_Ig-like"/>
</dbReference>
<dbReference type="AlphaFoldDB" id="A0A4Z0GI67"/>
<gene>
    <name evidence="3" type="ORF">E4665_16275</name>
</gene>
<keyword evidence="4" id="KW-1185">Reference proteome</keyword>
<proteinExistence type="predicted"/>
<keyword evidence="1" id="KW-0732">Signal</keyword>
<organism evidence="3 4">
    <name type="scientific">Sporolactobacillus shoreae</name>
    <dbReference type="NCBI Taxonomy" id="1465501"/>
    <lineage>
        <taxon>Bacteria</taxon>
        <taxon>Bacillati</taxon>
        <taxon>Bacillota</taxon>
        <taxon>Bacilli</taxon>
        <taxon>Bacillales</taxon>
        <taxon>Sporolactobacillaceae</taxon>
        <taxon>Sporolactobacillus</taxon>
    </lineage>
</organism>